<keyword evidence="3" id="KW-0597">Phosphoprotein</keyword>
<dbReference type="SUPFAM" id="SSF55785">
    <property type="entry name" value="PYP-like sensor domain (PAS domain)"/>
    <property type="match status" value="2"/>
</dbReference>
<comment type="catalytic activity">
    <reaction evidence="1">
        <text>ATP + protein L-histidine = ADP + protein N-phospho-L-histidine.</text>
        <dbReference type="EC" id="2.7.13.3"/>
    </reaction>
</comment>
<dbReference type="Pfam" id="PF00512">
    <property type="entry name" value="HisKA"/>
    <property type="match status" value="1"/>
</dbReference>
<dbReference type="PANTHER" id="PTHR43065">
    <property type="entry name" value="SENSOR HISTIDINE KINASE"/>
    <property type="match status" value="1"/>
</dbReference>
<dbReference type="InterPro" id="IPR003594">
    <property type="entry name" value="HATPase_dom"/>
</dbReference>
<dbReference type="RefSeq" id="WP_053400538.1">
    <property type="nucleotide sequence ID" value="NZ_LILC01000007.1"/>
</dbReference>
<dbReference type="Gene3D" id="3.30.450.20">
    <property type="entry name" value="PAS domain"/>
    <property type="match status" value="2"/>
</dbReference>
<evidence type="ECO:0000256" key="6">
    <source>
        <dbReference type="ARBA" id="ARBA00022777"/>
    </source>
</evidence>
<dbReference type="SUPFAM" id="SSF47384">
    <property type="entry name" value="Homodimeric domain of signal transducing histidine kinase"/>
    <property type="match status" value="1"/>
</dbReference>
<evidence type="ECO:0000256" key="1">
    <source>
        <dbReference type="ARBA" id="ARBA00000085"/>
    </source>
</evidence>
<name>A0A0M0L9V0_9BACI</name>
<keyword evidence="4" id="KW-0808">Transferase</keyword>
<dbReference type="InterPro" id="IPR004358">
    <property type="entry name" value="Sig_transdc_His_kin-like_C"/>
</dbReference>
<evidence type="ECO:0000256" key="7">
    <source>
        <dbReference type="ARBA" id="ARBA00022840"/>
    </source>
</evidence>
<dbReference type="SMART" id="SM00091">
    <property type="entry name" value="PAS"/>
    <property type="match status" value="2"/>
</dbReference>
<dbReference type="SMART" id="SM00388">
    <property type="entry name" value="HisKA"/>
    <property type="match status" value="1"/>
</dbReference>
<dbReference type="EC" id="2.7.13.3" evidence="2"/>
<gene>
    <name evidence="13" type="ORF">AMD01_06215</name>
</gene>
<dbReference type="STRING" id="284581.AMD01_06215"/>
<dbReference type="PROSITE" id="PS50112">
    <property type="entry name" value="PAS"/>
    <property type="match status" value="1"/>
</dbReference>
<keyword evidence="6 13" id="KW-0418">Kinase</keyword>
<dbReference type="Pfam" id="PF02518">
    <property type="entry name" value="HATPase_c"/>
    <property type="match status" value="1"/>
</dbReference>
<evidence type="ECO:0000256" key="9">
    <source>
        <dbReference type="ARBA" id="ARBA00023012"/>
    </source>
</evidence>
<feature type="domain" description="PAC" evidence="12">
    <location>
        <begin position="274"/>
        <end position="325"/>
    </location>
</feature>
<evidence type="ECO:0000259" key="10">
    <source>
        <dbReference type="PROSITE" id="PS50109"/>
    </source>
</evidence>
<keyword evidence="14" id="KW-1185">Reference proteome</keyword>
<sequence>MGKLKITLLYVLIGVTWLYVTDDLVSASFDQDAIQLLQSVKGYVFVGASALFLYLYLHRKEKFSKLQEEEERLSTLINSMVDFVNFKDGEGRWIEANDFGLELFQLQDIPYKGKTDQQLATYSPNFSEALQACTGSDEQVWMNGKVTRFEEKIPLPDGTYKTFDTIKVPLFMHDGSRKGLVIIGRDITQRVEMENRLNESEQKYKSLFDYNPEPVFMMDLTGRIQDVNTQFLNALGYTYEELMGRPVCRLLEKVTASEVQKIIRRIVTSRKGTRNGDVQFLNQGGQSVLLHCTSVPMIVNDEIKGVICYGKDVTVIRETQERLRKSEKLSVVGELAASVAHEVRNPLTSLKGFVQLLEQEDEKHQHYYSIMIDELNRINRIVSELLMLAKPQETPLSRCNIFDLLIGVKNLMDSQAHYYGASIDVSYSGEGPSLLLGETDQLKQIFINLIKNAVEASATKIDIRIMKQEESIQVIVQDNGIGIERDRIKHLGEPFYSSKEKGTGLGLTITHRIIHSHGGTIQYESEVGIGTTVIVTFPETHA</sequence>
<proteinExistence type="predicted"/>
<dbReference type="PATRIC" id="fig|284581.3.peg.4644"/>
<dbReference type="AlphaFoldDB" id="A0A0M0L9V0"/>
<protein>
    <recommendedName>
        <fullName evidence="2">histidine kinase</fullName>
        <ecNumber evidence="2">2.7.13.3</ecNumber>
    </recommendedName>
</protein>
<reference evidence="14" key="1">
    <citation type="submission" date="2015-08" db="EMBL/GenBank/DDBJ databases">
        <title>Fjat-14210 dsm16467.</title>
        <authorList>
            <person name="Liu B."/>
            <person name="Wang J."/>
            <person name="Zhu Y."/>
            <person name="Liu G."/>
            <person name="Chen Q."/>
            <person name="Chen Z."/>
            <person name="Lan J."/>
            <person name="Che J."/>
            <person name="Ge C."/>
            <person name="Shi H."/>
            <person name="Pan Z."/>
            <person name="Liu X."/>
        </authorList>
    </citation>
    <scope>NUCLEOTIDE SEQUENCE [LARGE SCALE GENOMIC DNA]</scope>
    <source>
        <strain evidence="14">DSM 16467</strain>
    </source>
</reference>
<dbReference type="PANTHER" id="PTHR43065:SF34">
    <property type="entry name" value="SPORULATION KINASE A"/>
    <property type="match status" value="1"/>
</dbReference>
<dbReference type="InterPro" id="IPR005467">
    <property type="entry name" value="His_kinase_dom"/>
</dbReference>
<evidence type="ECO:0000259" key="11">
    <source>
        <dbReference type="PROSITE" id="PS50112"/>
    </source>
</evidence>
<comment type="caution">
    <text evidence="13">The sequence shown here is derived from an EMBL/GenBank/DDBJ whole genome shotgun (WGS) entry which is preliminary data.</text>
</comment>
<dbReference type="InterPro" id="IPR000700">
    <property type="entry name" value="PAS-assoc_C"/>
</dbReference>
<feature type="domain" description="PAC" evidence="12">
    <location>
        <begin position="147"/>
        <end position="199"/>
    </location>
</feature>
<accession>A0A0M0L9V0</accession>
<dbReference type="Pfam" id="PF13426">
    <property type="entry name" value="PAS_9"/>
    <property type="match status" value="1"/>
</dbReference>
<dbReference type="InterPro" id="IPR036097">
    <property type="entry name" value="HisK_dim/P_sf"/>
</dbReference>
<dbReference type="Proteomes" id="UP000037558">
    <property type="component" value="Unassembled WGS sequence"/>
</dbReference>
<dbReference type="CDD" id="cd00075">
    <property type="entry name" value="HATPase"/>
    <property type="match status" value="1"/>
</dbReference>
<dbReference type="SUPFAM" id="SSF55874">
    <property type="entry name" value="ATPase domain of HSP90 chaperone/DNA topoisomerase II/histidine kinase"/>
    <property type="match status" value="1"/>
</dbReference>
<dbReference type="EMBL" id="LILC01000007">
    <property type="protein sequence ID" value="KOO47627.1"/>
    <property type="molecule type" value="Genomic_DNA"/>
</dbReference>
<evidence type="ECO:0000256" key="5">
    <source>
        <dbReference type="ARBA" id="ARBA00022741"/>
    </source>
</evidence>
<dbReference type="CDD" id="cd00082">
    <property type="entry name" value="HisKA"/>
    <property type="match status" value="1"/>
</dbReference>
<keyword evidence="7" id="KW-0067">ATP-binding</keyword>
<dbReference type="SMART" id="SM00387">
    <property type="entry name" value="HATPase_c"/>
    <property type="match status" value="1"/>
</dbReference>
<keyword evidence="9" id="KW-0902">Two-component regulatory system</keyword>
<evidence type="ECO:0000256" key="4">
    <source>
        <dbReference type="ARBA" id="ARBA00022679"/>
    </source>
</evidence>
<dbReference type="Gene3D" id="3.30.565.10">
    <property type="entry name" value="Histidine kinase-like ATPase, C-terminal domain"/>
    <property type="match status" value="1"/>
</dbReference>
<dbReference type="FunFam" id="1.10.287.130:FF:000040">
    <property type="entry name" value="PAS domain-containing sensor histidine kinase"/>
    <property type="match status" value="1"/>
</dbReference>
<dbReference type="InterPro" id="IPR013656">
    <property type="entry name" value="PAS_4"/>
</dbReference>
<evidence type="ECO:0000256" key="8">
    <source>
        <dbReference type="ARBA" id="ARBA00022969"/>
    </source>
</evidence>
<dbReference type="PROSITE" id="PS50109">
    <property type="entry name" value="HIS_KIN"/>
    <property type="match status" value="1"/>
</dbReference>
<dbReference type="Gene3D" id="1.10.287.130">
    <property type="match status" value="1"/>
</dbReference>
<dbReference type="InterPro" id="IPR036890">
    <property type="entry name" value="HATPase_C_sf"/>
</dbReference>
<dbReference type="InterPro" id="IPR003661">
    <property type="entry name" value="HisK_dim/P_dom"/>
</dbReference>
<dbReference type="GO" id="GO:0005524">
    <property type="term" value="F:ATP binding"/>
    <property type="evidence" value="ECO:0007669"/>
    <property type="project" value="UniProtKB-KW"/>
</dbReference>
<evidence type="ECO:0000313" key="13">
    <source>
        <dbReference type="EMBL" id="KOO47627.1"/>
    </source>
</evidence>
<dbReference type="OrthoDB" id="9815750at2"/>
<dbReference type="InterPro" id="IPR000014">
    <property type="entry name" value="PAS"/>
</dbReference>
<dbReference type="NCBIfam" id="TIGR00229">
    <property type="entry name" value="sensory_box"/>
    <property type="match status" value="2"/>
</dbReference>
<dbReference type="CDD" id="cd00130">
    <property type="entry name" value="PAS"/>
    <property type="match status" value="1"/>
</dbReference>
<dbReference type="Pfam" id="PF08448">
    <property type="entry name" value="PAS_4"/>
    <property type="match status" value="1"/>
</dbReference>
<dbReference type="PROSITE" id="PS50113">
    <property type="entry name" value="PAC"/>
    <property type="match status" value="2"/>
</dbReference>
<keyword evidence="8" id="KW-0749">Sporulation</keyword>
<dbReference type="GO" id="GO:0030435">
    <property type="term" value="P:sporulation resulting in formation of a cellular spore"/>
    <property type="evidence" value="ECO:0007669"/>
    <property type="project" value="UniProtKB-KW"/>
</dbReference>
<dbReference type="PRINTS" id="PR00344">
    <property type="entry name" value="BCTRLSENSOR"/>
</dbReference>
<evidence type="ECO:0000256" key="3">
    <source>
        <dbReference type="ARBA" id="ARBA00022553"/>
    </source>
</evidence>
<keyword evidence="5" id="KW-0547">Nucleotide-binding</keyword>
<organism evidence="13 14">
    <name type="scientific">Priestia koreensis</name>
    <dbReference type="NCBI Taxonomy" id="284581"/>
    <lineage>
        <taxon>Bacteria</taxon>
        <taxon>Bacillati</taxon>
        <taxon>Bacillota</taxon>
        <taxon>Bacilli</taxon>
        <taxon>Bacillales</taxon>
        <taxon>Bacillaceae</taxon>
        <taxon>Priestia</taxon>
    </lineage>
</organism>
<feature type="domain" description="PAS" evidence="11">
    <location>
        <begin position="200"/>
        <end position="270"/>
    </location>
</feature>
<evidence type="ECO:0000259" key="12">
    <source>
        <dbReference type="PROSITE" id="PS50113"/>
    </source>
</evidence>
<evidence type="ECO:0000313" key="14">
    <source>
        <dbReference type="Proteomes" id="UP000037558"/>
    </source>
</evidence>
<evidence type="ECO:0000256" key="2">
    <source>
        <dbReference type="ARBA" id="ARBA00012438"/>
    </source>
</evidence>
<dbReference type="GO" id="GO:0000155">
    <property type="term" value="F:phosphorelay sensor kinase activity"/>
    <property type="evidence" value="ECO:0007669"/>
    <property type="project" value="InterPro"/>
</dbReference>
<dbReference type="InterPro" id="IPR035965">
    <property type="entry name" value="PAS-like_dom_sf"/>
</dbReference>
<feature type="domain" description="Histidine kinase" evidence="10">
    <location>
        <begin position="338"/>
        <end position="541"/>
    </location>
</feature>